<dbReference type="EMBL" id="CM007904">
    <property type="protein sequence ID" value="OTF95220.1"/>
    <property type="molecule type" value="Genomic_DNA"/>
</dbReference>
<keyword evidence="2" id="KW-1185">Reference proteome</keyword>
<protein>
    <submittedName>
        <fullName evidence="1">Uncharacterized protein</fullName>
    </submittedName>
</protein>
<evidence type="ECO:0000313" key="2">
    <source>
        <dbReference type="Proteomes" id="UP000215914"/>
    </source>
</evidence>
<organism evidence="1 2">
    <name type="scientific">Helianthus annuus</name>
    <name type="common">Common sunflower</name>
    <dbReference type="NCBI Taxonomy" id="4232"/>
    <lineage>
        <taxon>Eukaryota</taxon>
        <taxon>Viridiplantae</taxon>
        <taxon>Streptophyta</taxon>
        <taxon>Embryophyta</taxon>
        <taxon>Tracheophyta</taxon>
        <taxon>Spermatophyta</taxon>
        <taxon>Magnoliopsida</taxon>
        <taxon>eudicotyledons</taxon>
        <taxon>Gunneridae</taxon>
        <taxon>Pentapetalae</taxon>
        <taxon>asterids</taxon>
        <taxon>campanulids</taxon>
        <taxon>Asterales</taxon>
        <taxon>Asteraceae</taxon>
        <taxon>Asteroideae</taxon>
        <taxon>Heliantheae alliance</taxon>
        <taxon>Heliantheae</taxon>
        <taxon>Helianthus</taxon>
    </lineage>
</organism>
<dbReference type="AlphaFoldDB" id="A0A251SCU5"/>
<gene>
    <name evidence="1" type="ORF">HannXRQ_Chr15g0480721</name>
</gene>
<name>A0A251SCU5_HELAN</name>
<accession>A0A251SCU5</accession>
<reference evidence="2" key="1">
    <citation type="journal article" date="2017" name="Nature">
        <title>The sunflower genome provides insights into oil metabolism, flowering and Asterid evolution.</title>
        <authorList>
            <person name="Badouin H."/>
            <person name="Gouzy J."/>
            <person name="Grassa C.J."/>
            <person name="Murat F."/>
            <person name="Staton S.E."/>
            <person name="Cottret L."/>
            <person name="Lelandais-Briere C."/>
            <person name="Owens G.L."/>
            <person name="Carrere S."/>
            <person name="Mayjonade B."/>
            <person name="Legrand L."/>
            <person name="Gill N."/>
            <person name="Kane N.C."/>
            <person name="Bowers J.E."/>
            <person name="Hubner S."/>
            <person name="Bellec A."/>
            <person name="Berard A."/>
            <person name="Berges H."/>
            <person name="Blanchet N."/>
            <person name="Boniface M.C."/>
            <person name="Brunel D."/>
            <person name="Catrice O."/>
            <person name="Chaidir N."/>
            <person name="Claudel C."/>
            <person name="Donnadieu C."/>
            <person name="Faraut T."/>
            <person name="Fievet G."/>
            <person name="Helmstetter N."/>
            <person name="King M."/>
            <person name="Knapp S.J."/>
            <person name="Lai Z."/>
            <person name="Le Paslier M.C."/>
            <person name="Lippi Y."/>
            <person name="Lorenzon L."/>
            <person name="Mandel J.R."/>
            <person name="Marage G."/>
            <person name="Marchand G."/>
            <person name="Marquand E."/>
            <person name="Bret-Mestries E."/>
            <person name="Morien E."/>
            <person name="Nambeesan S."/>
            <person name="Nguyen T."/>
            <person name="Pegot-Espagnet P."/>
            <person name="Pouilly N."/>
            <person name="Raftis F."/>
            <person name="Sallet E."/>
            <person name="Schiex T."/>
            <person name="Thomas J."/>
            <person name="Vandecasteele C."/>
            <person name="Vares D."/>
            <person name="Vear F."/>
            <person name="Vautrin S."/>
            <person name="Crespi M."/>
            <person name="Mangin B."/>
            <person name="Burke J.M."/>
            <person name="Salse J."/>
            <person name="Munos S."/>
            <person name="Vincourt P."/>
            <person name="Rieseberg L.H."/>
            <person name="Langlade N.B."/>
        </authorList>
    </citation>
    <scope>NUCLEOTIDE SEQUENCE [LARGE SCALE GENOMIC DNA]</scope>
    <source>
        <strain evidence="2">cv. SF193</strain>
    </source>
</reference>
<dbReference type="Proteomes" id="UP000215914">
    <property type="component" value="Chromosome 15"/>
</dbReference>
<dbReference type="InParanoid" id="A0A251SCU5"/>
<sequence>MILQYRINFILNCFLPLRSFRGGNRLTVGNRLAVGIGLTLNHIAHEVWTKRFFNPLSFTSSKLTLLDLRSFMSFI</sequence>
<proteinExistence type="predicted"/>
<evidence type="ECO:0000313" key="1">
    <source>
        <dbReference type="EMBL" id="OTF95220.1"/>
    </source>
</evidence>